<sequence length="158" mass="17092">MISVLTQSSSSTPAPFPQPTSPKVADLSELVSIQDAIEPFASLYRRTGQSVRLNCIVPTCYPRDTHYDLHDVHDIQSRSLVYLHGLVEALRAAGIPTSYKLSPSVTPLSMCLVFAIPPGSDPLKAKMTVCDAVRSATTFPREKVLIASLEQGPALIIT</sequence>
<protein>
    <submittedName>
        <fullName evidence="2">Uncharacterized protein</fullName>
    </submittedName>
</protein>
<keyword evidence="3" id="KW-1185">Reference proteome</keyword>
<organism evidence="2 3">
    <name type="scientific">Thelephora terrestris</name>
    <dbReference type="NCBI Taxonomy" id="56493"/>
    <lineage>
        <taxon>Eukaryota</taxon>
        <taxon>Fungi</taxon>
        <taxon>Dikarya</taxon>
        <taxon>Basidiomycota</taxon>
        <taxon>Agaricomycotina</taxon>
        <taxon>Agaricomycetes</taxon>
        <taxon>Thelephorales</taxon>
        <taxon>Thelephoraceae</taxon>
        <taxon>Thelephora</taxon>
    </lineage>
</organism>
<reference evidence="2" key="2">
    <citation type="submission" date="2020-11" db="EMBL/GenBank/DDBJ databases">
        <authorList>
            <consortium name="DOE Joint Genome Institute"/>
            <person name="Kuo A."/>
            <person name="Miyauchi S."/>
            <person name="Kiss E."/>
            <person name="Drula E."/>
            <person name="Kohler A."/>
            <person name="Sanchez-Garcia M."/>
            <person name="Andreopoulos B."/>
            <person name="Barry K.W."/>
            <person name="Bonito G."/>
            <person name="Buee M."/>
            <person name="Carver A."/>
            <person name="Chen C."/>
            <person name="Cichocki N."/>
            <person name="Clum A."/>
            <person name="Culley D."/>
            <person name="Crous P.W."/>
            <person name="Fauchery L."/>
            <person name="Girlanda M."/>
            <person name="Hayes R."/>
            <person name="Keri Z."/>
            <person name="Labutti K."/>
            <person name="Lipzen A."/>
            <person name="Lombard V."/>
            <person name="Magnuson J."/>
            <person name="Maillard F."/>
            <person name="Morin E."/>
            <person name="Murat C."/>
            <person name="Nolan M."/>
            <person name="Ohm R."/>
            <person name="Pangilinan J."/>
            <person name="Pereira M."/>
            <person name="Perotto S."/>
            <person name="Peter M."/>
            <person name="Riley R."/>
            <person name="Sitrit Y."/>
            <person name="Stielow B."/>
            <person name="Szollosi G."/>
            <person name="Zifcakova L."/>
            <person name="Stursova M."/>
            <person name="Spatafora J.W."/>
            <person name="Tedersoo L."/>
            <person name="Vaario L.-M."/>
            <person name="Yamada A."/>
            <person name="Yan M."/>
            <person name="Wang P."/>
            <person name="Xu J."/>
            <person name="Bruns T."/>
            <person name="Baldrian P."/>
            <person name="Vilgalys R."/>
            <person name="Henrissat B."/>
            <person name="Grigoriev I.V."/>
            <person name="Hibbett D."/>
            <person name="Nagy L.G."/>
            <person name="Martin F.M."/>
        </authorList>
    </citation>
    <scope>NUCLEOTIDE SEQUENCE</scope>
    <source>
        <strain evidence="2">UH-Tt-Lm1</strain>
    </source>
</reference>
<dbReference type="Proteomes" id="UP000736335">
    <property type="component" value="Unassembled WGS sequence"/>
</dbReference>
<gene>
    <name evidence="2" type="ORF">BJ322DRAFT_1107735</name>
</gene>
<reference evidence="2" key="1">
    <citation type="journal article" date="2020" name="Nat. Commun.">
        <title>Large-scale genome sequencing of mycorrhizal fungi provides insights into the early evolution of symbiotic traits.</title>
        <authorList>
            <person name="Miyauchi S."/>
            <person name="Kiss E."/>
            <person name="Kuo A."/>
            <person name="Drula E."/>
            <person name="Kohler A."/>
            <person name="Sanchez-Garcia M."/>
            <person name="Morin E."/>
            <person name="Andreopoulos B."/>
            <person name="Barry K.W."/>
            <person name="Bonito G."/>
            <person name="Buee M."/>
            <person name="Carver A."/>
            <person name="Chen C."/>
            <person name="Cichocki N."/>
            <person name="Clum A."/>
            <person name="Culley D."/>
            <person name="Crous P.W."/>
            <person name="Fauchery L."/>
            <person name="Girlanda M."/>
            <person name="Hayes R.D."/>
            <person name="Keri Z."/>
            <person name="LaButti K."/>
            <person name="Lipzen A."/>
            <person name="Lombard V."/>
            <person name="Magnuson J."/>
            <person name="Maillard F."/>
            <person name="Murat C."/>
            <person name="Nolan M."/>
            <person name="Ohm R.A."/>
            <person name="Pangilinan J."/>
            <person name="Pereira M.F."/>
            <person name="Perotto S."/>
            <person name="Peter M."/>
            <person name="Pfister S."/>
            <person name="Riley R."/>
            <person name="Sitrit Y."/>
            <person name="Stielow J.B."/>
            <person name="Szollosi G."/>
            <person name="Zifcakova L."/>
            <person name="Stursova M."/>
            <person name="Spatafora J.W."/>
            <person name="Tedersoo L."/>
            <person name="Vaario L.M."/>
            <person name="Yamada A."/>
            <person name="Yan M."/>
            <person name="Wang P."/>
            <person name="Xu J."/>
            <person name="Bruns T."/>
            <person name="Baldrian P."/>
            <person name="Vilgalys R."/>
            <person name="Dunand C."/>
            <person name="Henrissat B."/>
            <person name="Grigoriev I.V."/>
            <person name="Hibbett D."/>
            <person name="Nagy L.G."/>
            <person name="Martin F.M."/>
        </authorList>
    </citation>
    <scope>NUCLEOTIDE SEQUENCE</scope>
    <source>
        <strain evidence="2">UH-Tt-Lm1</strain>
    </source>
</reference>
<evidence type="ECO:0000313" key="3">
    <source>
        <dbReference type="Proteomes" id="UP000736335"/>
    </source>
</evidence>
<proteinExistence type="predicted"/>
<feature type="region of interest" description="Disordered" evidence="1">
    <location>
        <begin position="1"/>
        <end position="21"/>
    </location>
</feature>
<evidence type="ECO:0000256" key="1">
    <source>
        <dbReference type="SAM" id="MobiDB-lite"/>
    </source>
</evidence>
<accession>A0A9P6HFN4</accession>
<dbReference type="EMBL" id="WIUZ02000006">
    <property type="protein sequence ID" value="KAF9785847.1"/>
    <property type="molecule type" value="Genomic_DNA"/>
</dbReference>
<comment type="caution">
    <text evidence="2">The sequence shown here is derived from an EMBL/GenBank/DDBJ whole genome shotgun (WGS) entry which is preliminary data.</text>
</comment>
<evidence type="ECO:0000313" key="2">
    <source>
        <dbReference type="EMBL" id="KAF9785847.1"/>
    </source>
</evidence>
<dbReference type="OrthoDB" id="3143640at2759"/>
<feature type="compositionally biased region" description="Polar residues" evidence="1">
    <location>
        <begin position="1"/>
        <end position="13"/>
    </location>
</feature>
<dbReference type="AlphaFoldDB" id="A0A9P6HFN4"/>
<name>A0A9P6HFN4_9AGAM</name>